<dbReference type="GO" id="GO:0003700">
    <property type="term" value="F:DNA-binding transcription factor activity"/>
    <property type="evidence" value="ECO:0007669"/>
    <property type="project" value="InterPro"/>
</dbReference>
<gene>
    <name evidence="5" type="ORF">DWY77_02970</name>
</gene>
<dbReference type="AlphaFoldDB" id="A0A412CGW3"/>
<dbReference type="SMART" id="SM00342">
    <property type="entry name" value="HTH_ARAC"/>
    <property type="match status" value="1"/>
</dbReference>
<feature type="domain" description="HTH araC/xylS-type" evidence="4">
    <location>
        <begin position="192"/>
        <end position="290"/>
    </location>
</feature>
<keyword evidence="2" id="KW-0238">DNA-binding</keyword>
<dbReference type="InterPro" id="IPR009057">
    <property type="entry name" value="Homeodomain-like_sf"/>
</dbReference>
<organism evidence="5 6">
    <name type="scientific">Megamonas rupellensis</name>
    <dbReference type="NCBI Taxonomy" id="491921"/>
    <lineage>
        <taxon>Bacteria</taxon>
        <taxon>Bacillati</taxon>
        <taxon>Bacillota</taxon>
        <taxon>Negativicutes</taxon>
        <taxon>Selenomonadales</taxon>
        <taxon>Selenomonadaceae</taxon>
        <taxon>Megamonas</taxon>
    </lineage>
</organism>
<evidence type="ECO:0000256" key="2">
    <source>
        <dbReference type="ARBA" id="ARBA00023125"/>
    </source>
</evidence>
<dbReference type="PANTHER" id="PTHR43280:SF30">
    <property type="entry name" value="MMSAB OPERON REGULATORY PROTEIN"/>
    <property type="match status" value="1"/>
</dbReference>
<evidence type="ECO:0000313" key="6">
    <source>
        <dbReference type="Proteomes" id="UP000286147"/>
    </source>
</evidence>
<sequence length="296" mass="34740">MYIIFTCPPLPHLIVGGKSLYRVGDLHLRRIMPSTFDLIFVTAGKLYLEENSQKYILKKGEFLILPPNRLHKGYKCCDEATDFFWLHFYTTGKFKYMDKPIYDKNHKQKANYQFTKEPFHISLPQHGSLTAEQQSQMAEYMNTIVQVKIDKTKPKKDFYSSTVSQLKSQQLFFSILSILCDIHEPNTKNVAEKIYEHFSLFYTESFDLKKLSDEYAFHPTHIIRCVKNKYGLSPLQLLLHIRIQKAKELLTYTNFSINKVAISVGFDDNAYFTKQFKRIVGTTPTNYRKQQQINKI</sequence>
<dbReference type="SUPFAM" id="SSF46689">
    <property type="entry name" value="Homeodomain-like"/>
    <property type="match status" value="1"/>
</dbReference>
<dbReference type="InterPro" id="IPR037923">
    <property type="entry name" value="HTH-like"/>
</dbReference>
<reference evidence="5 6" key="1">
    <citation type="submission" date="2018-08" db="EMBL/GenBank/DDBJ databases">
        <title>A genome reference for cultivated species of the human gut microbiota.</title>
        <authorList>
            <person name="Zou Y."/>
            <person name="Xue W."/>
            <person name="Luo G."/>
        </authorList>
    </citation>
    <scope>NUCLEOTIDE SEQUENCE [LARGE SCALE GENOMIC DNA]</scope>
    <source>
        <strain evidence="5 6">AF27-12</strain>
    </source>
</reference>
<dbReference type="Pfam" id="PF02311">
    <property type="entry name" value="AraC_binding"/>
    <property type="match status" value="1"/>
</dbReference>
<dbReference type="GO" id="GO:0043565">
    <property type="term" value="F:sequence-specific DNA binding"/>
    <property type="evidence" value="ECO:0007669"/>
    <property type="project" value="InterPro"/>
</dbReference>
<name>A0A412CGW3_9FIRM</name>
<dbReference type="EMBL" id="QRTP01000004">
    <property type="protein sequence ID" value="RGQ85585.1"/>
    <property type="molecule type" value="Genomic_DNA"/>
</dbReference>
<protein>
    <submittedName>
        <fullName evidence="5">AraC family transcriptional regulator</fullName>
    </submittedName>
</protein>
<dbReference type="Pfam" id="PF12833">
    <property type="entry name" value="HTH_18"/>
    <property type="match status" value="1"/>
</dbReference>
<dbReference type="PROSITE" id="PS00041">
    <property type="entry name" value="HTH_ARAC_FAMILY_1"/>
    <property type="match status" value="1"/>
</dbReference>
<comment type="caution">
    <text evidence="5">The sequence shown here is derived from an EMBL/GenBank/DDBJ whole genome shotgun (WGS) entry which is preliminary data.</text>
</comment>
<dbReference type="PANTHER" id="PTHR43280">
    <property type="entry name" value="ARAC-FAMILY TRANSCRIPTIONAL REGULATOR"/>
    <property type="match status" value="1"/>
</dbReference>
<evidence type="ECO:0000259" key="4">
    <source>
        <dbReference type="PROSITE" id="PS01124"/>
    </source>
</evidence>
<evidence type="ECO:0000256" key="3">
    <source>
        <dbReference type="ARBA" id="ARBA00023163"/>
    </source>
</evidence>
<dbReference type="InterPro" id="IPR003313">
    <property type="entry name" value="AraC-bd"/>
</dbReference>
<keyword evidence="3" id="KW-0804">Transcription</keyword>
<dbReference type="InterPro" id="IPR020449">
    <property type="entry name" value="Tscrpt_reg_AraC-type_HTH"/>
</dbReference>
<dbReference type="PRINTS" id="PR00032">
    <property type="entry name" value="HTHARAC"/>
</dbReference>
<accession>A0A412CGW3</accession>
<evidence type="ECO:0000256" key="1">
    <source>
        <dbReference type="ARBA" id="ARBA00023015"/>
    </source>
</evidence>
<keyword evidence="1" id="KW-0805">Transcription regulation</keyword>
<dbReference type="InterPro" id="IPR018060">
    <property type="entry name" value="HTH_AraC"/>
</dbReference>
<dbReference type="Gene3D" id="1.10.10.60">
    <property type="entry name" value="Homeodomain-like"/>
    <property type="match status" value="2"/>
</dbReference>
<dbReference type="PROSITE" id="PS01124">
    <property type="entry name" value="HTH_ARAC_FAMILY_2"/>
    <property type="match status" value="1"/>
</dbReference>
<proteinExistence type="predicted"/>
<dbReference type="SUPFAM" id="SSF51215">
    <property type="entry name" value="Regulatory protein AraC"/>
    <property type="match status" value="1"/>
</dbReference>
<dbReference type="InterPro" id="IPR018062">
    <property type="entry name" value="HTH_AraC-typ_CS"/>
</dbReference>
<dbReference type="RefSeq" id="WP_117464050.1">
    <property type="nucleotide sequence ID" value="NZ_JACJJU010000014.1"/>
</dbReference>
<evidence type="ECO:0000313" key="5">
    <source>
        <dbReference type="EMBL" id="RGQ85585.1"/>
    </source>
</evidence>
<dbReference type="Proteomes" id="UP000286147">
    <property type="component" value="Unassembled WGS sequence"/>
</dbReference>